<dbReference type="SUPFAM" id="SSF141694">
    <property type="entry name" value="AF2212/PG0164-like"/>
    <property type="match status" value="1"/>
</dbReference>
<dbReference type="Proteomes" id="UP000034954">
    <property type="component" value="Unassembled WGS sequence"/>
</dbReference>
<dbReference type="InterPro" id="IPR008203">
    <property type="entry name" value="AF2212-like"/>
</dbReference>
<protein>
    <recommendedName>
        <fullName evidence="3">DUF104 domain-containing protein</fullName>
    </recommendedName>
</protein>
<evidence type="ECO:0000313" key="2">
    <source>
        <dbReference type="Proteomes" id="UP000034954"/>
    </source>
</evidence>
<evidence type="ECO:0008006" key="3">
    <source>
        <dbReference type="Google" id="ProtNLM"/>
    </source>
</evidence>
<dbReference type="Pfam" id="PF01954">
    <property type="entry name" value="AF2212-like"/>
    <property type="match status" value="1"/>
</dbReference>
<gene>
    <name evidence="1" type="ORF">BROFUL_00362</name>
</gene>
<accession>A0A0M2V2H8</accession>
<evidence type="ECO:0000313" key="1">
    <source>
        <dbReference type="EMBL" id="KKO20909.1"/>
    </source>
</evidence>
<dbReference type="EMBL" id="LAQJ01000045">
    <property type="protein sequence ID" value="KKO20909.1"/>
    <property type="molecule type" value="Genomic_DNA"/>
</dbReference>
<keyword evidence="2" id="KW-1185">Reference proteome</keyword>
<comment type="caution">
    <text evidence="1">The sequence shown here is derived from an EMBL/GenBank/DDBJ whole genome shotgun (WGS) entry which is preliminary data.</text>
</comment>
<dbReference type="AlphaFoldDB" id="A0A0M2V2H8"/>
<organism evidence="1 2">
    <name type="scientific">Candidatus Brocadia fulgida</name>
    <dbReference type="NCBI Taxonomy" id="380242"/>
    <lineage>
        <taxon>Bacteria</taxon>
        <taxon>Pseudomonadati</taxon>
        <taxon>Planctomycetota</taxon>
        <taxon>Candidatus Brocadiia</taxon>
        <taxon>Candidatus Brocadiales</taxon>
        <taxon>Candidatus Brocadiaceae</taxon>
        <taxon>Candidatus Brocadia</taxon>
    </lineage>
</organism>
<dbReference type="InterPro" id="IPR024069">
    <property type="entry name" value="AF2212-like_dom_sf"/>
</dbReference>
<dbReference type="Gene3D" id="4.10.1150.10">
    <property type="entry name" value="AF2212/PG0164-like"/>
    <property type="match status" value="1"/>
</dbReference>
<proteinExistence type="predicted"/>
<sequence length="76" mass="8757">MVKSVEAIFENGVFKPLEKMDLEEHKKVTIIVTNEPEEIFDTLFLVSMVYDGFSAQEIEDIEKVATDRSRFSRNGD</sequence>
<reference evidence="1 2" key="1">
    <citation type="journal article" date="2013" name="BMC Microbiol.">
        <title>Identification of the type II cytochrome c maturation pathway in anammox bacteria by comparative genomics.</title>
        <authorList>
            <person name="Ferousi C."/>
            <person name="Speth D.R."/>
            <person name="Reimann J."/>
            <person name="Op den Camp H.J."/>
            <person name="Allen J.W."/>
            <person name="Keltjens J.T."/>
            <person name="Jetten M.S."/>
        </authorList>
    </citation>
    <scope>NUCLEOTIDE SEQUENCE [LARGE SCALE GENOMIC DNA]</scope>
    <source>
        <strain evidence="1">RU1</strain>
    </source>
</reference>
<name>A0A0M2V2H8_9BACT</name>